<keyword evidence="7" id="KW-1185">Reference proteome</keyword>
<dbReference type="GO" id="GO:0015031">
    <property type="term" value="P:protein transport"/>
    <property type="evidence" value="ECO:0007669"/>
    <property type="project" value="UniProtKB-KW"/>
</dbReference>
<dbReference type="Gene3D" id="1.25.10.10">
    <property type="entry name" value="Leucine-rich Repeat Variant"/>
    <property type="match status" value="1"/>
</dbReference>
<sequence>MEILKEAEVVKNVANILKTNNISGAVAQHGESVLKQPLVKGMRGVKREILTLISTWVGKADDPQV</sequence>
<dbReference type="Proteomes" id="UP000887566">
    <property type="component" value="Unplaced"/>
</dbReference>
<dbReference type="Pfam" id="PF08767">
    <property type="entry name" value="CRM1_C"/>
    <property type="match status" value="1"/>
</dbReference>
<evidence type="ECO:0000256" key="4">
    <source>
        <dbReference type="ARBA" id="ARBA00022927"/>
    </source>
</evidence>
<keyword evidence="5" id="KW-0539">Nucleus</keyword>
<feature type="domain" description="Exportin-1 C-terminal" evidence="6">
    <location>
        <begin position="19"/>
        <end position="64"/>
    </location>
</feature>
<dbReference type="GO" id="GO:0005634">
    <property type="term" value="C:nucleus"/>
    <property type="evidence" value="ECO:0007669"/>
    <property type="project" value="UniProtKB-SubCell"/>
</dbReference>
<keyword evidence="3" id="KW-0813">Transport</keyword>
<evidence type="ECO:0000256" key="5">
    <source>
        <dbReference type="ARBA" id="ARBA00023242"/>
    </source>
</evidence>
<dbReference type="SUPFAM" id="SSF48371">
    <property type="entry name" value="ARM repeat"/>
    <property type="match status" value="1"/>
</dbReference>
<protein>
    <submittedName>
        <fullName evidence="8">Exportin-1 C-terminal domain-containing protein</fullName>
    </submittedName>
</protein>
<name>A0A914VE97_9BILA</name>
<dbReference type="GO" id="GO:0005049">
    <property type="term" value="F:nuclear export signal receptor activity"/>
    <property type="evidence" value="ECO:0007669"/>
    <property type="project" value="InterPro"/>
</dbReference>
<evidence type="ECO:0000259" key="6">
    <source>
        <dbReference type="Pfam" id="PF08767"/>
    </source>
</evidence>
<evidence type="ECO:0000313" key="7">
    <source>
        <dbReference type="Proteomes" id="UP000887566"/>
    </source>
</evidence>
<evidence type="ECO:0000256" key="1">
    <source>
        <dbReference type="ARBA" id="ARBA00004123"/>
    </source>
</evidence>
<dbReference type="InterPro" id="IPR014877">
    <property type="entry name" value="XPO1_C_dom"/>
</dbReference>
<dbReference type="InterPro" id="IPR016024">
    <property type="entry name" value="ARM-type_fold"/>
</dbReference>
<organism evidence="7 8">
    <name type="scientific">Plectus sambesii</name>
    <dbReference type="NCBI Taxonomy" id="2011161"/>
    <lineage>
        <taxon>Eukaryota</taxon>
        <taxon>Metazoa</taxon>
        <taxon>Ecdysozoa</taxon>
        <taxon>Nematoda</taxon>
        <taxon>Chromadorea</taxon>
        <taxon>Plectida</taxon>
        <taxon>Plectina</taxon>
        <taxon>Plectoidea</taxon>
        <taxon>Plectidae</taxon>
        <taxon>Plectus</taxon>
    </lineage>
</organism>
<evidence type="ECO:0000256" key="3">
    <source>
        <dbReference type="ARBA" id="ARBA00022448"/>
    </source>
</evidence>
<proteinExistence type="inferred from homology"/>
<comment type="subcellular location">
    <subcellularLocation>
        <location evidence="1">Nucleus</location>
    </subcellularLocation>
</comment>
<dbReference type="AlphaFoldDB" id="A0A914VE97"/>
<dbReference type="InterPro" id="IPR011989">
    <property type="entry name" value="ARM-like"/>
</dbReference>
<accession>A0A914VE97</accession>
<reference evidence="8" key="1">
    <citation type="submission" date="2022-11" db="UniProtKB">
        <authorList>
            <consortium name="WormBaseParasite"/>
        </authorList>
    </citation>
    <scope>IDENTIFICATION</scope>
</reference>
<comment type="similarity">
    <text evidence="2">Belongs to the exportin family.</text>
</comment>
<evidence type="ECO:0000313" key="8">
    <source>
        <dbReference type="WBParaSite" id="PSAMB.scaffold18494size932.g37624.t1"/>
    </source>
</evidence>
<dbReference type="WBParaSite" id="PSAMB.scaffold18494size932.g37624.t1">
    <property type="protein sequence ID" value="PSAMB.scaffold18494size932.g37624.t1"/>
    <property type="gene ID" value="PSAMB.scaffold18494size932.g37624"/>
</dbReference>
<keyword evidence="4" id="KW-0653">Protein transport</keyword>
<evidence type="ECO:0000256" key="2">
    <source>
        <dbReference type="ARBA" id="ARBA00009466"/>
    </source>
</evidence>